<sequence length="181" mass="20021">MKACLEQNNIIGTDETAVDTVLDFYSQNPSTCGVISQYKELLTCVVDVSLNCLSDDYKTLFASAEQHSSALTYFCSRIGTFDSACFDGSVAELENCISDNKATLFKEGAGFEEFKTSYCARLNTGIDCFTKNTKLSSCEDTRTTLIELYKITKPPTCGTMRVVSHILLLILSVVFSKYVCY</sequence>
<protein>
    <submittedName>
        <fullName evidence="1">Uncharacterized protein</fullName>
    </submittedName>
</protein>
<proteinExistence type="predicted"/>
<dbReference type="EMBL" id="JAZGQO010000021">
    <property type="protein sequence ID" value="KAK6166166.1"/>
    <property type="molecule type" value="Genomic_DNA"/>
</dbReference>
<evidence type="ECO:0000313" key="2">
    <source>
        <dbReference type="Proteomes" id="UP001347796"/>
    </source>
</evidence>
<dbReference type="Proteomes" id="UP001347796">
    <property type="component" value="Unassembled WGS sequence"/>
</dbReference>
<name>A0AAN8GBI5_PATCE</name>
<evidence type="ECO:0000313" key="1">
    <source>
        <dbReference type="EMBL" id="KAK6166166.1"/>
    </source>
</evidence>
<dbReference type="AlphaFoldDB" id="A0AAN8GBI5"/>
<keyword evidence="2" id="KW-1185">Reference proteome</keyword>
<organism evidence="1 2">
    <name type="scientific">Patella caerulea</name>
    <name type="common">Rayed Mediterranean limpet</name>
    <dbReference type="NCBI Taxonomy" id="87958"/>
    <lineage>
        <taxon>Eukaryota</taxon>
        <taxon>Metazoa</taxon>
        <taxon>Spiralia</taxon>
        <taxon>Lophotrochozoa</taxon>
        <taxon>Mollusca</taxon>
        <taxon>Gastropoda</taxon>
        <taxon>Patellogastropoda</taxon>
        <taxon>Patelloidea</taxon>
        <taxon>Patellidae</taxon>
        <taxon>Patella</taxon>
    </lineage>
</organism>
<accession>A0AAN8GBI5</accession>
<reference evidence="1 2" key="1">
    <citation type="submission" date="2024-01" db="EMBL/GenBank/DDBJ databases">
        <title>The genome of the rayed Mediterranean limpet Patella caerulea (Linnaeus, 1758).</title>
        <authorList>
            <person name="Anh-Thu Weber A."/>
            <person name="Halstead-Nussloch G."/>
        </authorList>
    </citation>
    <scope>NUCLEOTIDE SEQUENCE [LARGE SCALE GENOMIC DNA]</scope>
    <source>
        <strain evidence="1">AATW-2023a</strain>
        <tissue evidence="1">Whole specimen</tissue>
    </source>
</reference>
<comment type="caution">
    <text evidence="1">The sequence shown here is derived from an EMBL/GenBank/DDBJ whole genome shotgun (WGS) entry which is preliminary data.</text>
</comment>
<gene>
    <name evidence="1" type="ORF">SNE40_022926</name>
</gene>